<feature type="transmembrane region" description="Helical" evidence="1">
    <location>
        <begin position="6"/>
        <end position="29"/>
    </location>
</feature>
<gene>
    <name evidence="2" type="ORF">F6X51_04555</name>
</gene>
<evidence type="ECO:0000256" key="1">
    <source>
        <dbReference type="SAM" id="Phobius"/>
    </source>
</evidence>
<dbReference type="RefSeq" id="WP_150962035.1">
    <property type="nucleotide sequence ID" value="NZ_VZZJ01000003.1"/>
</dbReference>
<sequence>MTALLSALWPGLAGALLLGLAIGGVMGLPDRRVVPLGLLGAALLLAGLAQSGILSGLIGFSVEAAALILPVYLVGCLSSALLLKSLGKYPSRSAGADR</sequence>
<feature type="transmembrane region" description="Helical" evidence="1">
    <location>
        <begin position="36"/>
        <end position="58"/>
    </location>
</feature>
<dbReference type="Proteomes" id="UP000441523">
    <property type="component" value="Unassembled WGS sequence"/>
</dbReference>
<evidence type="ECO:0000313" key="3">
    <source>
        <dbReference type="Proteomes" id="UP000441523"/>
    </source>
</evidence>
<feature type="transmembrane region" description="Helical" evidence="1">
    <location>
        <begin position="64"/>
        <end position="83"/>
    </location>
</feature>
<keyword evidence="1" id="KW-0472">Membrane</keyword>
<dbReference type="AlphaFoldDB" id="A0A6N6MUJ6"/>
<comment type="caution">
    <text evidence="2">The sequence shown here is derived from an EMBL/GenBank/DDBJ whole genome shotgun (WGS) entry which is preliminary data.</text>
</comment>
<keyword evidence="3" id="KW-1185">Reference proteome</keyword>
<dbReference type="EMBL" id="VZZJ01000003">
    <property type="protein sequence ID" value="KAB1075164.1"/>
    <property type="molecule type" value="Genomic_DNA"/>
</dbReference>
<reference evidence="2 3" key="1">
    <citation type="submission" date="2019-09" db="EMBL/GenBank/DDBJ databases">
        <title>YIM 132548 draft genome.</title>
        <authorList>
            <person name="Jiang L."/>
        </authorList>
    </citation>
    <scope>NUCLEOTIDE SEQUENCE [LARGE SCALE GENOMIC DNA]</scope>
    <source>
        <strain evidence="2 3">YIM 132548</strain>
    </source>
</reference>
<protein>
    <submittedName>
        <fullName evidence="2">Uncharacterized protein</fullName>
    </submittedName>
</protein>
<organism evidence="2 3">
    <name type="scientific">Methylobacterium planeticum</name>
    <dbReference type="NCBI Taxonomy" id="2615211"/>
    <lineage>
        <taxon>Bacteria</taxon>
        <taxon>Pseudomonadati</taxon>
        <taxon>Pseudomonadota</taxon>
        <taxon>Alphaproteobacteria</taxon>
        <taxon>Hyphomicrobiales</taxon>
        <taxon>Methylobacteriaceae</taxon>
        <taxon>Methylobacterium</taxon>
    </lineage>
</organism>
<accession>A0A6N6MUJ6</accession>
<name>A0A6N6MUJ6_9HYPH</name>
<evidence type="ECO:0000313" key="2">
    <source>
        <dbReference type="EMBL" id="KAB1075164.1"/>
    </source>
</evidence>
<proteinExistence type="predicted"/>
<keyword evidence="1" id="KW-0812">Transmembrane</keyword>
<keyword evidence="1" id="KW-1133">Transmembrane helix</keyword>